<sequence>MRHSLRILGRAQADAREIASYLGKRSVDGMYRWLDAYEQAQDRIRAEPLSCGLAPENDRFQYELRQALFKTKNGRTYRAVFMGRGRYGHDPASPRLRPKAARQERPIA</sequence>
<reference evidence="2 3" key="1">
    <citation type="submission" date="2019-02" db="EMBL/GenBank/DDBJ databases">
        <title>Deep-cultivation of Planctomycetes and their phenomic and genomic characterization uncovers novel biology.</title>
        <authorList>
            <person name="Wiegand S."/>
            <person name="Jogler M."/>
            <person name="Boedeker C."/>
            <person name="Pinto D."/>
            <person name="Vollmers J."/>
            <person name="Rivas-Marin E."/>
            <person name="Kohn T."/>
            <person name="Peeters S.H."/>
            <person name="Heuer A."/>
            <person name="Rast P."/>
            <person name="Oberbeckmann S."/>
            <person name="Bunk B."/>
            <person name="Jeske O."/>
            <person name="Meyerdierks A."/>
            <person name="Storesund J.E."/>
            <person name="Kallscheuer N."/>
            <person name="Luecker S."/>
            <person name="Lage O.M."/>
            <person name="Pohl T."/>
            <person name="Merkel B.J."/>
            <person name="Hornburger P."/>
            <person name="Mueller R.-W."/>
            <person name="Bruemmer F."/>
            <person name="Labrenz M."/>
            <person name="Spormann A.M."/>
            <person name="Op Den Camp H."/>
            <person name="Overmann J."/>
            <person name="Amann R."/>
            <person name="Jetten M.S.M."/>
            <person name="Mascher T."/>
            <person name="Medema M.H."/>
            <person name="Devos D.P."/>
            <person name="Kaster A.-K."/>
            <person name="Ovreas L."/>
            <person name="Rohde M."/>
            <person name="Galperin M.Y."/>
            <person name="Jogler C."/>
        </authorList>
    </citation>
    <scope>NUCLEOTIDE SEQUENCE [LARGE SCALE GENOMIC DNA]</scope>
    <source>
        <strain evidence="2 3">Mal64</strain>
    </source>
</reference>
<comment type="caution">
    <text evidence="2">The sequence shown here is derived from an EMBL/GenBank/DDBJ whole genome shotgun (WGS) entry which is preliminary data.</text>
</comment>
<proteinExistence type="predicted"/>
<organism evidence="2 3">
    <name type="scientific">Pseudobythopirellula maris</name>
    <dbReference type="NCBI Taxonomy" id="2527991"/>
    <lineage>
        <taxon>Bacteria</taxon>
        <taxon>Pseudomonadati</taxon>
        <taxon>Planctomycetota</taxon>
        <taxon>Planctomycetia</taxon>
        <taxon>Pirellulales</taxon>
        <taxon>Lacipirellulaceae</taxon>
        <taxon>Pseudobythopirellula</taxon>
    </lineage>
</organism>
<dbReference type="AlphaFoldDB" id="A0A5C5ZN81"/>
<dbReference type="Proteomes" id="UP000315440">
    <property type="component" value="Unassembled WGS sequence"/>
</dbReference>
<dbReference type="EMBL" id="SJPQ01000002">
    <property type="protein sequence ID" value="TWT88630.1"/>
    <property type="molecule type" value="Genomic_DNA"/>
</dbReference>
<name>A0A5C5ZN81_9BACT</name>
<feature type="region of interest" description="Disordered" evidence="1">
    <location>
        <begin position="86"/>
        <end position="108"/>
    </location>
</feature>
<keyword evidence="3" id="KW-1185">Reference proteome</keyword>
<gene>
    <name evidence="2" type="ORF">Mal64_21160</name>
</gene>
<evidence type="ECO:0000313" key="3">
    <source>
        <dbReference type="Proteomes" id="UP000315440"/>
    </source>
</evidence>
<protein>
    <submittedName>
        <fullName evidence="2">Uncharacterized protein</fullName>
    </submittedName>
</protein>
<evidence type="ECO:0000313" key="2">
    <source>
        <dbReference type="EMBL" id="TWT88630.1"/>
    </source>
</evidence>
<accession>A0A5C5ZN81</accession>
<evidence type="ECO:0000256" key="1">
    <source>
        <dbReference type="SAM" id="MobiDB-lite"/>
    </source>
</evidence>